<dbReference type="EMBL" id="VOHM01000058">
    <property type="protein sequence ID" value="TWT16847.1"/>
    <property type="molecule type" value="Genomic_DNA"/>
</dbReference>
<sequence length="159" mass="17953">MEQIRGLSDEDLARIVGDRRRAVSDKFVPIDMDVVIAARTGRKKTPLNVLWASYVEQPAPIGLRHYSYERFRQIVAADVASRGFTARIVHSPGATMQVDWAGTKMHLKDPVTGKRTRVSIFVATLPYSGMIFATGRLDERQHNWHEAHRLAFEYFGGVA</sequence>
<gene>
    <name evidence="1" type="ORF">FRX94_13085</name>
</gene>
<dbReference type="AlphaFoldDB" id="A0A5C5TT44"/>
<name>A0A5C5TT44_9CORY</name>
<proteinExistence type="predicted"/>
<evidence type="ECO:0000313" key="1">
    <source>
        <dbReference type="EMBL" id="TWT16847.1"/>
    </source>
</evidence>
<organism evidence="1 2">
    <name type="scientific">Corynebacterium canis</name>
    <dbReference type="NCBI Taxonomy" id="679663"/>
    <lineage>
        <taxon>Bacteria</taxon>
        <taxon>Bacillati</taxon>
        <taxon>Actinomycetota</taxon>
        <taxon>Actinomycetes</taxon>
        <taxon>Mycobacteriales</taxon>
        <taxon>Corynebacteriaceae</taxon>
        <taxon>Corynebacterium</taxon>
    </lineage>
</organism>
<comment type="caution">
    <text evidence="1">The sequence shown here is derived from an EMBL/GenBank/DDBJ whole genome shotgun (WGS) entry which is preliminary data.</text>
</comment>
<accession>A0A5C5TT44</accession>
<keyword evidence="2" id="KW-1185">Reference proteome</keyword>
<evidence type="ECO:0000313" key="2">
    <source>
        <dbReference type="Proteomes" id="UP000320791"/>
    </source>
</evidence>
<dbReference type="Proteomes" id="UP000320791">
    <property type="component" value="Unassembled WGS sequence"/>
</dbReference>
<reference evidence="1 2" key="1">
    <citation type="submission" date="2019-08" db="EMBL/GenBank/DDBJ databases">
        <authorList>
            <person name="Lei W."/>
        </authorList>
    </citation>
    <scope>NUCLEOTIDE SEQUENCE [LARGE SCALE GENOMIC DNA]</scope>
    <source>
        <strain evidence="1 2">CCUG 58627</strain>
    </source>
</reference>
<protein>
    <submittedName>
        <fullName evidence="1">Transposase</fullName>
    </submittedName>
</protein>
<dbReference type="PANTHER" id="PTHR35004">
    <property type="entry name" value="TRANSPOSASE RV3428C-RELATED"/>
    <property type="match status" value="1"/>
</dbReference>
<dbReference type="PANTHER" id="PTHR35004:SF8">
    <property type="entry name" value="TRANSPOSASE RV3428C-RELATED"/>
    <property type="match status" value="1"/>
</dbReference>
<feature type="non-terminal residue" evidence="1">
    <location>
        <position position="159"/>
    </location>
</feature>